<dbReference type="InterPro" id="IPR015421">
    <property type="entry name" value="PyrdxlP-dep_Trfase_major"/>
</dbReference>
<organism evidence="1 2">
    <name type="scientific">Candidatus Komeilibacteria bacterium CG10_big_fil_rev_8_21_14_0_10_41_13</name>
    <dbReference type="NCBI Taxonomy" id="1974476"/>
    <lineage>
        <taxon>Bacteria</taxon>
        <taxon>Candidatus Komeiliibacteriota</taxon>
    </lineage>
</organism>
<name>A0A2M6WDB7_9BACT</name>
<comment type="caution">
    <text evidence="1">The sequence shown here is derived from an EMBL/GenBank/DDBJ whole genome shotgun (WGS) entry which is preliminary data.</text>
</comment>
<dbReference type="Pfam" id="PF01041">
    <property type="entry name" value="DegT_DnrJ_EryC1"/>
    <property type="match status" value="1"/>
</dbReference>
<evidence type="ECO:0000313" key="1">
    <source>
        <dbReference type="EMBL" id="PIT90791.1"/>
    </source>
</evidence>
<keyword evidence="1" id="KW-0032">Aminotransferase</keyword>
<reference evidence="2" key="1">
    <citation type="submission" date="2017-09" db="EMBL/GenBank/DDBJ databases">
        <title>Depth-based differentiation of microbial function through sediment-hosted aquifers and enrichment of novel symbionts in the deep terrestrial subsurface.</title>
        <authorList>
            <person name="Probst A.J."/>
            <person name="Ladd B."/>
            <person name="Jarett J.K."/>
            <person name="Geller-Mcgrath D.E."/>
            <person name="Sieber C.M.K."/>
            <person name="Emerson J.B."/>
            <person name="Anantharaman K."/>
            <person name="Thomas B.C."/>
            <person name="Malmstrom R."/>
            <person name="Stieglmeier M."/>
            <person name="Klingl A."/>
            <person name="Woyke T."/>
            <person name="Ryan C.M."/>
            <person name="Banfield J.F."/>
        </authorList>
    </citation>
    <scope>NUCLEOTIDE SEQUENCE [LARGE SCALE GENOMIC DNA]</scope>
</reference>
<dbReference type="Gene3D" id="3.40.640.10">
    <property type="entry name" value="Type I PLP-dependent aspartate aminotransferase-like (Major domain)"/>
    <property type="match status" value="1"/>
</dbReference>
<feature type="non-terminal residue" evidence="1">
    <location>
        <position position="46"/>
    </location>
</feature>
<evidence type="ECO:0000313" key="2">
    <source>
        <dbReference type="Proteomes" id="UP000230543"/>
    </source>
</evidence>
<accession>A0A2M6WDB7</accession>
<dbReference type="EMBL" id="PFBO01000010">
    <property type="protein sequence ID" value="PIT90791.1"/>
    <property type="molecule type" value="Genomic_DNA"/>
</dbReference>
<keyword evidence="1" id="KW-0808">Transferase</keyword>
<sequence length="46" mass="5413">NSRLDEVQAACLLVKLNYLDQENETRRKLARIYLENIKNAQLILPE</sequence>
<dbReference type="SUPFAM" id="SSF53383">
    <property type="entry name" value="PLP-dependent transferases"/>
    <property type="match status" value="1"/>
</dbReference>
<protein>
    <submittedName>
        <fullName evidence="1">Aminotransferase</fullName>
    </submittedName>
</protein>
<dbReference type="InterPro" id="IPR015424">
    <property type="entry name" value="PyrdxlP-dep_Trfase"/>
</dbReference>
<dbReference type="InterPro" id="IPR000653">
    <property type="entry name" value="DegT/StrS_aminotransferase"/>
</dbReference>
<feature type="non-terminal residue" evidence="1">
    <location>
        <position position="1"/>
    </location>
</feature>
<dbReference type="GO" id="GO:0008483">
    <property type="term" value="F:transaminase activity"/>
    <property type="evidence" value="ECO:0007669"/>
    <property type="project" value="UniProtKB-KW"/>
</dbReference>
<gene>
    <name evidence="1" type="ORF">COU22_00240</name>
</gene>
<dbReference type="Proteomes" id="UP000230543">
    <property type="component" value="Unassembled WGS sequence"/>
</dbReference>
<proteinExistence type="predicted"/>
<dbReference type="AlphaFoldDB" id="A0A2M6WDB7"/>